<evidence type="ECO:0000256" key="3">
    <source>
        <dbReference type="SAM" id="MobiDB-lite"/>
    </source>
</evidence>
<dbReference type="EMBL" id="ML994727">
    <property type="protein sequence ID" value="KAF2175668.1"/>
    <property type="molecule type" value="Genomic_DNA"/>
</dbReference>
<feature type="compositionally biased region" description="Polar residues" evidence="3">
    <location>
        <begin position="934"/>
        <end position="943"/>
    </location>
</feature>
<feature type="compositionally biased region" description="Basic and acidic residues" evidence="3">
    <location>
        <begin position="945"/>
        <end position="958"/>
    </location>
</feature>
<feature type="compositionally biased region" description="Polar residues" evidence="3">
    <location>
        <begin position="461"/>
        <end position="471"/>
    </location>
</feature>
<feature type="compositionally biased region" description="Polar residues" evidence="3">
    <location>
        <begin position="897"/>
        <end position="925"/>
    </location>
</feature>
<evidence type="ECO:0000256" key="1">
    <source>
        <dbReference type="ARBA" id="ARBA00004123"/>
    </source>
</evidence>
<name>A0A6A6DAZ5_9PEZI</name>
<feature type="region of interest" description="Disordered" evidence="3">
    <location>
        <begin position="266"/>
        <end position="302"/>
    </location>
</feature>
<protein>
    <recommendedName>
        <fullName evidence="4">Mediator complex subunit 15 KIX domain-containing protein</fullName>
    </recommendedName>
</protein>
<feature type="compositionally biased region" description="Pro residues" evidence="3">
    <location>
        <begin position="826"/>
        <end position="838"/>
    </location>
</feature>
<keyword evidence="6" id="KW-1185">Reference proteome</keyword>
<feature type="region of interest" description="Disordered" evidence="3">
    <location>
        <begin position="1259"/>
        <end position="1363"/>
    </location>
</feature>
<feature type="compositionally biased region" description="Polar residues" evidence="3">
    <location>
        <begin position="1118"/>
        <end position="1128"/>
    </location>
</feature>
<feature type="compositionally biased region" description="Basic and acidic residues" evidence="3">
    <location>
        <begin position="869"/>
        <end position="879"/>
    </location>
</feature>
<evidence type="ECO:0000313" key="5">
    <source>
        <dbReference type="EMBL" id="KAF2175668.1"/>
    </source>
</evidence>
<sequence length="1532" mass="168209">MNNPNFSNMMPRGTIQQNFINHYRTQQQQQQIPQGWQQSVPPDERAQLALQFFTSYRLLKPETAEIEAVRLSITFESTTFMKCQTKDEYVGQIKGKLIQMQGLRQQRVQGMQNNLNNGMNAGQMGMMGQPGVPTPRPNPTQQFPQGFPNPQLQRPMQASPIPMTQGQSSMGVNGANSMAFQQAQNNQQQNMQRPPQPSQQSDNAMILQLTKKLMSQARPEVMAKLKQDIDSWPPERLQELRNKNIDPLLIRFKQQAEMMIKSGKINMGTGQAGQGAGQNGRPVQQPGQQPQMPNQQMNLNQRQPGHEFDFNALANQQIEALRVQDQGQQVVPASNNANGTQMMGFPGQNPQPGQPQNAMAQRQAAFANAQAQRQAQAQAQAQARAQQQLQQQQQQAAQAQAQAAQAQGANQMLRGQIGGLNLPPGTQQSPAMPMLTRPMVPPGQPGPTTPQQRPQAHVPQMTPQGQPQVDPQVATQLMREAQQRAAVAAQGGQPLTQQLRMSLMPSDLAPELKQQLMQVPDSQFKNILSRYMAQMRQKGANPNAQFPGGQGPISQPNMMLNAAQNLQLGMPGNQMIHGINMGNLGQNPGINLGQQTPNAVAAQQLPIGQQPQNPQQQQQRFLVAQRVLQQNPGIINATDNKPFPSNYLSAPIQQLVPPDVKTWAQIKHWAGEKPDLPQEEKQKLLLLQVMHFQDMMRQAQQAHQNGMAGGQRVPPQSLAGGPAPQTRMVSQPGPPGQIPARTGPQQPSIPPMPPIPQVTPQEIQTFRARLPPNQAHVSDEQLRQWIMNQRMNFRKQQQMALVNQQAQGNQMPQPQPMMPGQGPQTSRPPPAQPQPAQPAPQTKQPNKAQPPPKPAQPTNQNNLNKGVKRPNEDTNESVKTETPAPNATPQAPPMVPSKSQQGMPNLTQAQMQQMASLTPQQQAQMRAQLLKAQDATNKQQQRPHPSFDEVMARAKDPNREAKFRAMLTEEDRKATRGPTIPISPEARAGLQQLVREKLPTLRKVEIALRIFNASYDEGKTEELARSVMRARAQLLRQMNPSDGTLLDQLSLSEEDFKGQLRHIIQFVGKVMSRFQNQQGQNLSGQQNQLQPQAPEAPPAKQHQLNAANLKIVERQQRQQKAPQASTTDRPPFPLGGQSPRGAPTYFVEPQIKAGNLRIPDKKKQKLDHANSQTSTPGQTAPPQVGTGKGGSPQLKRQQQPEKPVEQKPTFKCKESGCDYSLRGFDTQAELDAHFKDNHAKIEDPLQFALDAMADYLDIDASSGQPKSDPTTANRSARPATQPGKAPPQPVKSEQTPSVTQNVTTPAGPQAAATPMARVATQPGIKSSPSTSLLKTPQIGAKVATPSTGVPAKATPSSTTKLATKDTETTVIAEPGKEEENLPFVPMPLFDFSYEDVFSGLDTSGPFTVLDLKDEDTSWVLRSRPNSPIFTPESSSKDSPSTRQSDISENDNLQISIGMKDGDIPDGWLAALNGESLPLDVQLSEDLQALGVTLPPMDNDDLMLFYGDSIMSDIDTFDLKTDSLGAADPMSII</sequence>
<dbReference type="Proteomes" id="UP000800200">
    <property type="component" value="Unassembled WGS sequence"/>
</dbReference>
<feature type="region of interest" description="Disordered" evidence="3">
    <location>
        <begin position="415"/>
        <end position="471"/>
    </location>
</feature>
<reference evidence="5" key="1">
    <citation type="journal article" date="2020" name="Stud. Mycol.">
        <title>101 Dothideomycetes genomes: a test case for predicting lifestyles and emergence of pathogens.</title>
        <authorList>
            <person name="Haridas S."/>
            <person name="Albert R."/>
            <person name="Binder M."/>
            <person name="Bloem J."/>
            <person name="Labutti K."/>
            <person name="Salamov A."/>
            <person name="Andreopoulos B."/>
            <person name="Baker S."/>
            <person name="Barry K."/>
            <person name="Bills G."/>
            <person name="Bluhm B."/>
            <person name="Cannon C."/>
            <person name="Castanera R."/>
            <person name="Culley D."/>
            <person name="Daum C."/>
            <person name="Ezra D."/>
            <person name="Gonzalez J."/>
            <person name="Henrissat B."/>
            <person name="Kuo A."/>
            <person name="Liang C."/>
            <person name="Lipzen A."/>
            <person name="Lutzoni F."/>
            <person name="Magnuson J."/>
            <person name="Mondo S."/>
            <person name="Nolan M."/>
            <person name="Ohm R."/>
            <person name="Pangilinan J."/>
            <person name="Park H.-J."/>
            <person name="Ramirez L."/>
            <person name="Alfaro M."/>
            <person name="Sun H."/>
            <person name="Tritt A."/>
            <person name="Yoshinaga Y."/>
            <person name="Zwiers L.-H."/>
            <person name="Turgeon B."/>
            <person name="Goodwin S."/>
            <person name="Spatafora J."/>
            <person name="Crous P."/>
            <person name="Grigoriev I."/>
        </authorList>
    </citation>
    <scope>NUCLEOTIDE SEQUENCE</scope>
    <source>
        <strain evidence="5">CBS 207.26</strain>
    </source>
</reference>
<feature type="compositionally biased region" description="Low complexity" evidence="3">
    <location>
        <begin position="341"/>
        <end position="371"/>
    </location>
</feature>
<feature type="region of interest" description="Disordered" evidence="3">
    <location>
        <begin position="1077"/>
        <end position="1101"/>
    </location>
</feature>
<evidence type="ECO:0000256" key="2">
    <source>
        <dbReference type="ARBA" id="ARBA00023242"/>
    </source>
</evidence>
<comment type="subcellular location">
    <subcellularLocation>
        <location evidence="1">Nucleus</location>
    </subcellularLocation>
</comment>
<feature type="region of interest" description="Disordered" evidence="3">
    <location>
        <begin position="699"/>
        <end position="758"/>
    </location>
</feature>
<feature type="compositionally biased region" description="Polar residues" evidence="3">
    <location>
        <begin position="1323"/>
        <end position="1334"/>
    </location>
</feature>
<proteinExistence type="predicted"/>
<feature type="compositionally biased region" description="Polar residues" evidence="3">
    <location>
        <begin position="325"/>
        <end position="340"/>
    </location>
</feature>
<organism evidence="5 6">
    <name type="scientific">Zopfia rhizophila CBS 207.26</name>
    <dbReference type="NCBI Taxonomy" id="1314779"/>
    <lineage>
        <taxon>Eukaryota</taxon>
        <taxon>Fungi</taxon>
        <taxon>Dikarya</taxon>
        <taxon>Ascomycota</taxon>
        <taxon>Pezizomycotina</taxon>
        <taxon>Dothideomycetes</taxon>
        <taxon>Dothideomycetes incertae sedis</taxon>
        <taxon>Zopfiaceae</taxon>
        <taxon>Zopfia</taxon>
    </lineage>
</organism>
<feature type="region of interest" description="Disordered" evidence="3">
    <location>
        <begin position="183"/>
        <end position="202"/>
    </location>
</feature>
<dbReference type="GO" id="GO:0005634">
    <property type="term" value="C:nucleus"/>
    <property type="evidence" value="ECO:0007669"/>
    <property type="project" value="UniProtKB-SubCell"/>
</dbReference>
<feature type="domain" description="Mediator complex subunit 15 KIX" evidence="4">
    <location>
        <begin position="34"/>
        <end position="109"/>
    </location>
</feature>
<evidence type="ECO:0000313" key="6">
    <source>
        <dbReference type="Proteomes" id="UP000800200"/>
    </source>
</evidence>
<evidence type="ECO:0000259" key="4">
    <source>
        <dbReference type="Pfam" id="PF16987"/>
    </source>
</evidence>
<feature type="compositionally biased region" description="Low complexity" evidence="3">
    <location>
        <begin position="1303"/>
        <end position="1316"/>
    </location>
</feature>
<keyword evidence="2" id="KW-0539">Nucleus</keyword>
<feature type="compositionally biased region" description="Pro residues" evidence="3">
    <location>
        <begin position="747"/>
        <end position="757"/>
    </location>
</feature>
<feature type="compositionally biased region" description="Low complexity" evidence="3">
    <location>
        <begin position="279"/>
        <end position="302"/>
    </location>
</feature>
<feature type="compositionally biased region" description="Polar residues" evidence="3">
    <location>
        <begin position="1169"/>
        <end position="1181"/>
    </location>
</feature>
<feature type="region of interest" description="Disordered" evidence="3">
    <location>
        <begin position="1114"/>
        <end position="1215"/>
    </location>
</feature>
<feature type="compositionally biased region" description="Low complexity" evidence="3">
    <location>
        <begin position="183"/>
        <end position="201"/>
    </location>
</feature>
<gene>
    <name evidence="5" type="ORF">K469DRAFT_609955</name>
</gene>
<feature type="compositionally biased region" description="Low complexity" evidence="3">
    <location>
        <begin position="880"/>
        <end position="889"/>
    </location>
</feature>
<feature type="compositionally biased region" description="Polar residues" evidence="3">
    <location>
        <begin position="1423"/>
        <end position="1450"/>
    </location>
</feature>
<feature type="compositionally biased region" description="Polar residues" evidence="3">
    <location>
        <begin position="143"/>
        <end position="171"/>
    </location>
</feature>
<feature type="compositionally biased region" description="Polar residues" evidence="3">
    <location>
        <begin position="1261"/>
        <end position="1274"/>
    </location>
</feature>
<feature type="compositionally biased region" description="Low complexity" evidence="3">
    <location>
        <begin position="798"/>
        <end position="824"/>
    </location>
</feature>
<dbReference type="Pfam" id="PF16987">
    <property type="entry name" value="KIX_2"/>
    <property type="match status" value="1"/>
</dbReference>
<feature type="region of interest" description="Disordered" evidence="3">
    <location>
        <begin position="143"/>
        <end position="173"/>
    </location>
</feature>
<feature type="compositionally biased region" description="Polar residues" evidence="3">
    <location>
        <begin position="1291"/>
        <end position="1302"/>
    </location>
</feature>
<dbReference type="InterPro" id="IPR036546">
    <property type="entry name" value="MED15_KIX"/>
</dbReference>
<dbReference type="OrthoDB" id="3918840at2759"/>
<feature type="region of interest" description="Disordered" evidence="3">
    <location>
        <begin position="325"/>
        <end position="371"/>
    </location>
</feature>
<feature type="region of interest" description="Disordered" evidence="3">
    <location>
        <begin position="1421"/>
        <end position="1450"/>
    </location>
</feature>
<feature type="region of interest" description="Disordered" evidence="3">
    <location>
        <begin position="798"/>
        <end position="958"/>
    </location>
</feature>
<feature type="compositionally biased region" description="Pro residues" evidence="3">
    <location>
        <begin position="439"/>
        <end position="448"/>
    </location>
</feature>
<accession>A0A6A6DAZ5</accession>